<name>A0A9Q0KI24_9MAGN</name>
<dbReference type="Proteomes" id="UP001141806">
    <property type="component" value="Unassembled WGS sequence"/>
</dbReference>
<dbReference type="InterPro" id="IPR001342">
    <property type="entry name" value="HDH_cat"/>
</dbReference>
<organism evidence="5 6">
    <name type="scientific">Protea cynaroides</name>
    <dbReference type="NCBI Taxonomy" id="273540"/>
    <lineage>
        <taxon>Eukaryota</taxon>
        <taxon>Viridiplantae</taxon>
        <taxon>Streptophyta</taxon>
        <taxon>Embryophyta</taxon>
        <taxon>Tracheophyta</taxon>
        <taxon>Spermatophyta</taxon>
        <taxon>Magnoliopsida</taxon>
        <taxon>Proteales</taxon>
        <taxon>Proteaceae</taxon>
        <taxon>Protea</taxon>
    </lineage>
</organism>
<gene>
    <name evidence="5" type="ORF">NE237_003978</name>
</gene>
<keyword evidence="6" id="KW-1185">Reference proteome</keyword>
<proteinExistence type="predicted"/>
<dbReference type="AlphaFoldDB" id="A0A9Q0KI24"/>
<dbReference type="GO" id="GO:0009067">
    <property type="term" value="P:aspartate family amino acid biosynthetic process"/>
    <property type="evidence" value="ECO:0007669"/>
    <property type="project" value="InterPro"/>
</dbReference>
<comment type="caution">
    <text evidence="5">The sequence shown here is derived from an EMBL/GenBank/DDBJ whole genome shotgun (WGS) entry which is preliminary data.</text>
</comment>
<keyword evidence="2" id="KW-0521">NADP</keyword>
<evidence type="ECO:0000313" key="5">
    <source>
        <dbReference type="EMBL" id="KAJ4970879.1"/>
    </source>
</evidence>
<evidence type="ECO:0000256" key="1">
    <source>
        <dbReference type="ARBA" id="ARBA00013213"/>
    </source>
</evidence>
<dbReference type="Gene3D" id="1.10.10.10">
    <property type="entry name" value="Winged helix-like DNA-binding domain superfamily/Winged helix DNA-binding domain"/>
    <property type="match status" value="1"/>
</dbReference>
<dbReference type="PANTHER" id="PTHR43070:SF3">
    <property type="entry name" value="HOMOSERINE DEHYDROGENASE"/>
    <property type="match status" value="1"/>
</dbReference>
<evidence type="ECO:0000256" key="3">
    <source>
        <dbReference type="ARBA" id="ARBA00023002"/>
    </source>
</evidence>
<dbReference type="InterPro" id="IPR036291">
    <property type="entry name" value="NAD(P)-bd_dom_sf"/>
</dbReference>
<dbReference type="GO" id="GO:0004412">
    <property type="term" value="F:homoserine dehydrogenase activity"/>
    <property type="evidence" value="ECO:0007669"/>
    <property type="project" value="UniProtKB-EC"/>
</dbReference>
<evidence type="ECO:0000256" key="2">
    <source>
        <dbReference type="ARBA" id="ARBA00022857"/>
    </source>
</evidence>
<keyword evidence="3" id="KW-0560">Oxidoreductase</keyword>
<feature type="domain" description="Homoserine dehydrogenase catalytic" evidence="4">
    <location>
        <begin position="171"/>
        <end position="225"/>
    </location>
</feature>
<dbReference type="PANTHER" id="PTHR43070">
    <property type="match status" value="1"/>
</dbReference>
<dbReference type="Pfam" id="PF00742">
    <property type="entry name" value="Homoserine_dh"/>
    <property type="match status" value="1"/>
</dbReference>
<evidence type="ECO:0000259" key="4">
    <source>
        <dbReference type="Pfam" id="PF00742"/>
    </source>
</evidence>
<sequence length="282" mass="30807">MKSIPLLLMGCGGVGRQLLQHIVSCRSIHAEQGLILRVVGVCDSKSLLVATDVFTKQLNDSFLMEICRVKSSGSSLSLLNGLGEFQFFANKESTGKALEIAGRLGRTTGLAVVDCSASSETIEVLKQVVDFGCCVVLANKKPLTSSMEDFEKLFSHLRRIRHESTVGAGLPLITSLNRILASGDPIHRIIGSLSGTLGYVMSELEDGKPFSQVVKAAKSLGYTEPVDYFPDKVKECFLDLGSFPENKKIPFDVLINMWVEIHEIDEEAFAIVIELSNKNRIV</sequence>
<accession>A0A9Q0KI24</accession>
<protein>
    <recommendedName>
        <fullName evidence="1">homoserine dehydrogenase</fullName>
        <ecNumber evidence="1">1.1.1.3</ecNumber>
    </recommendedName>
</protein>
<dbReference type="InterPro" id="IPR011147">
    <property type="entry name" value="Bifunc_Aspkin/hSer_DH"/>
</dbReference>
<dbReference type="InterPro" id="IPR036388">
    <property type="entry name" value="WH-like_DNA-bd_sf"/>
</dbReference>
<dbReference type="OrthoDB" id="67851at2759"/>
<dbReference type="EC" id="1.1.1.3" evidence="1"/>
<dbReference type="SUPFAM" id="SSF55347">
    <property type="entry name" value="Glyceraldehyde-3-phosphate dehydrogenase-like, C-terminal domain"/>
    <property type="match status" value="1"/>
</dbReference>
<dbReference type="SUPFAM" id="SSF51735">
    <property type="entry name" value="NAD(P)-binding Rossmann-fold domains"/>
    <property type="match status" value="1"/>
</dbReference>
<reference evidence="5" key="1">
    <citation type="journal article" date="2023" name="Plant J.">
        <title>The genome of the king protea, Protea cynaroides.</title>
        <authorList>
            <person name="Chang J."/>
            <person name="Duong T.A."/>
            <person name="Schoeman C."/>
            <person name="Ma X."/>
            <person name="Roodt D."/>
            <person name="Barker N."/>
            <person name="Li Z."/>
            <person name="Van de Peer Y."/>
            <person name="Mizrachi E."/>
        </authorList>
    </citation>
    <scope>NUCLEOTIDE SEQUENCE</scope>
    <source>
        <tissue evidence="5">Young leaves</tissue>
    </source>
</reference>
<dbReference type="EMBL" id="JAMYWD010000005">
    <property type="protein sequence ID" value="KAJ4970879.1"/>
    <property type="molecule type" value="Genomic_DNA"/>
</dbReference>
<dbReference type="Gene3D" id="3.40.50.720">
    <property type="entry name" value="NAD(P)-binding Rossmann-like Domain"/>
    <property type="match status" value="1"/>
</dbReference>
<evidence type="ECO:0000313" key="6">
    <source>
        <dbReference type="Proteomes" id="UP001141806"/>
    </source>
</evidence>
<dbReference type="Gene3D" id="3.30.360.10">
    <property type="entry name" value="Dihydrodipicolinate Reductase, domain 2"/>
    <property type="match status" value="1"/>
</dbReference>
<dbReference type="FunFam" id="3.40.50.720:FF:000393">
    <property type="entry name" value="Homoserine dehydrogenase"/>
    <property type="match status" value="1"/>
</dbReference>